<evidence type="ECO:0000256" key="4">
    <source>
        <dbReference type="ARBA" id="ARBA00022692"/>
    </source>
</evidence>
<feature type="transmembrane region" description="Helical" evidence="7">
    <location>
        <begin position="117"/>
        <end position="140"/>
    </location>
</feature>
<dbReference type="InterPro" id="IPR020846">
    <property type="entry name" value="MFS_dom"/>
</dbReference>
<keyword evidence="6 7" id="KW-0472">Membrane</keyword>
<evidence type="ECO:0000259" key="8">
    <source>
        <dbReference type="PROSITE" id="PS50850"/>
    </source>
</evidence>
<name>A0A438M1Z6_9ACTN</name>
<sequence>MTVVDYALRPIAGSVSPVRARTRTAALAVVAVAPFVANADAGIVALALPDIQRDLDMTLTAAQWVTNVYVLLVGGFQLLGGRLADIVGRRRLFLTCLLGFVLASAMCGAATDGPWLIAGRAFQAVSAALLIPAAMAIMIAMFTDPAERSRAVGIWGTVGGIGAITGTCAGGVVVSQFDWRWGFYVNIPIGVAILVTSLRLVPKDGTERARGADVPGAACMTGGLLAMVYGFVRAAEHGWADPFTLAILAGGAILLIAFALIQSRASHPLVPPALVRNRRLVCGAVGVLLVSAATIPVIVVGSLYLQRVHGAGALTAGFMLVPVVGMVLLVGPLGTYLLNRLGPRVPYLLGWAAIGGGLLLLTRLAPDSAYLTDILPGLVLVGVGMPFAWINSEVVATSSADERTAGLAAGVVQAAAQIGAAIGLAIAMTAANTYAAGRLAQGADPLTALSDGVARAFLLAAVLTIPAVLNAIVGMRRANTADSLQ</sequence>
<keyword evidence="10" id="KW-1185">Reference proteome</keyword>
<dbReference type="InterPro" id="IPR011701">
    <property type="entry name" value="MFS"/>
</dbReference>
<dbReference type="PANTHER" id="PTHR42718">
    <property type="entry name" value="MAJOR FACILITATOR SUPERFAMILY MULTIDRUG TRANSPORTER MFSC"/>
    <property type="match status" value="1"/>
</dbReference>
<feature type="transmembrane region" description="Helical" evidence="7">
    <location>
        <begin position="345"/>
        <end position="362"/>
    </location>
</feature>
<dbReference type="Gene3D" id="1.20.1720.10">
    <property type="entry name" value="Multidrug resistance protein D"/>
    <property type="match status" value="1"/>
</dbReference>
<evidence type="ECO:0000256" key="1">
    <source>
        <dbReference type="ARBA" id="ARBA00004651"/>
    </source>
</evidence>
<keyword evidence="4 7" id="KW-0812">Transmembrane</keyword>
<dbReference type="GO" id="GO:0022857">
    <property type="term" value="F:transmembrane transporter activity"/>
    <property type="evidence" value="ECO:0007669"/>
    <property type="project" value="InterPro"/>
</dbReference>
<feature type="transmembrane region" description="Helical" evidence="7">
    <location>
        <begin position="452"/>
        <end position="473"/>
    </location>
</feature>
<dbReference type="Gene3D" id="1.20.1250.20">
    <property type="entry name" value="MFS general substrate transporter like domains"/>
    <property type="match status" value="1"/>
</dbReference>
<feature type="transmembrane region" description="Helical" evidence="7">
    <location>
        <begin position="407"/>
        <end position="432"/>
    </location>
</feature>
<gene>
    <name evidence="9" type="ORF">EDD27_2157</name>
</gene>
<proteinExistence type="predicted"/>
<dbReference type="CDD" id="cd17321">
    <property type="entry name" value="MFS_MMR_MDR_like"/>
    <property type="match status" value="1"/>
</dbReference>
<feature type="transmembrane region" description="Helical" evidence="7">
    <location>
        <begin position="374"/>
        <end position="395"/>
    </location>
</feature>
<keyword evidence="5 7" id="KW-1133">Transmembrane helix</keyword>
<accession>A0A438M1Z6</accession>
<keyword evidence="3" id="KW-1003">Cell membrane</keyword>
<dbReference type="Pfam" id="PF07690">
    <property type="entry name" value="MFS_1"/>
    <property type="match status" value="1"/>
</dbReference>
<dbReference type="PROSITE" id="PS50850">
    <property type="entry name" value="MFS"/>
    <property type="match status" value="1"/>
</dbReference>
<dbReference type="SUPFAM" id="SSF103473">
    <property type="entry name" value="MFS general substrate transporter"/>
    <property type="match status" value="2"/>
</dbReference>
<feature type="domain" description="Major facilitator superfamily (MFS) profile" evidence="8">
    <location>
        <begin position="26"/>
        <end position="479"/>
    </location>
</feature>
<dbReference type="GO" id="GO:0005886">
    <property type="term" value="C:plasma membrane"/>
    <property type="evidence" value="ECO:0007669"/>
    <property type="project" value="UniProtKB-SubCell"/>
</dbReference>
<keyword evidence="2" id="KW-0813">Transport</keyword>
<feature type="transmembrane region" description="Helical" evidence="7">
    <location>
        <begin position="92"/>
        <end position="111"/>
    </location>
</feature>
<dbReference type="AlphaFoldDB" id="A0A438M1Z6"/>
<comment type="caution">
    <text evidence="9">The sequence shown here is derived from an EMBL/GenBank/DDBJ whole genome shotgun (WGS) entry which is preliminary data.</text>
</comment>
<dbReference type="PROSITE" id="PS00216">
    <property type="entry name" value="SUGAR_TRANSPORT_1"/>
    <property type="match status" value="1"/>
</dbReference>
<protein>
    <submittedName>
        <fullName evidence="9">EmrB/QacA subfamily drug resistance transporter</fullName>
    </submittedName>
</protein>
<feature type="transmembrane region" description="Helical" evidence="7">
    <location>
        <begin position="243"/>
        <end position="261"/>
    </location>
</feature>
<feature type="transmembrane region" description="Helical" evidence="7">
    <location>
        <begin position="311"/>
        <end position="338"/>
    </location>
</feature>
<evidence type="ECO:0000256" key="7">
    <source>
        <dbReference type="SAM" id="Phobius"/>
    </source>
</evidence>
<feature type="transmembrane region" description="Helical" evidence="7">
    <location>
        <begin position="213"/>
        <end position="231"/>
    </location>
</feature>
<dbReference type="RefSeq" id="WP_127932254.1">
    <property type="nucleotide sequence ID" value="NZ_SAUN01000001.1"/>
</dbReference>
<feature type="transmembrane region" description="Helical" evidence="7">
    <location>
        <begin position="281"/>
        <end position="305"/>
    </location>
</feature>
<dbReference type="InterPro" id="IPR005829">
    <property type="entry name" value="Sugar_transporter_CS"/>
</dbReference>
<feature type="transmembrane region" description="Helical" evidence="7">
    <location>
        <begin position="181"/>
        <end position="201"/>
    </location>
</feature>
<evidence type="ECO:0000256" key="2">
    <source>
        <dbReference type="ARBA" id="ARBA00022448"/>
    </source>
</evidence>
<feature type="transmembrane region" description="Helical" evidence="7">
    <location>
        <begin position="152"/>
        <end position="175"/>
    </location>
</feature>
<dbReference type="OrthoDB" id="4080117at2"/>
<evidence type="ECO:0000313" key="10">
    <source>
        <dbReference type="Proteomes" id="UP000284824"/>
    </source>
</evidence>
<dbReference type="PANTHER" id="PTHR42718:SF46">
    <property type="entry name" value="BLR6921 PROTEIN"/>
    <property type="match status" value="1"/>
</dbReference>
<evidence type="ECO:0000313" key="9">
    <source>
        <dbReference type="EMBL" id="RVX39784.1"/>
    </source>
</evidence>
<organism evidence="9 10">
    <name type="scientific">Nonomuraea polychroma</name>
    <dbReference type="NCBI Taxonomy" id="46176"/>
    <lineage>
        <taxon>Bacteria</taxon>
        <taxon>Bacillati</taxon>
        <taxon>Actinomycetota</taxon>
        <taxon>Actinomycetes</taxon>
        <taxon>Streptosporangiales</taxon>
        <taxon>Streptosporangiaceae</taxon>
        <taxon>Nonomuraea</taxon>
    </lineage>
</organism>
<dbReference type="EMBL" id="SAUN01000001">
    <property type="protein sequence ID" value="RVX39784.1"/>
    <property type="molecule type" value="Genomic_DNA"/>
</dbReference>
<evidence type="ECO:0000256" key="6">
    <source>
        <dbReference type="ARBA" id="ARBA00023136"/>
    </source>
</evidence>
<evidence type="ECO:0000256" key="3">
    <source>
        <dbReference type="ARBA" id="ARBA00022475"/>
    </source>
</evidence>
<reference evidence="9 10" key="1">
    <citation type="submission" date="2019-01" db="EMBL/GenBank/DDBJ databases">
        <title>Sequencing the genomes of 1000 actinobacteria strains.</title>
        <authorList>
            <person name="Klenk H.-P."/>
        </authorList>
    </citation>
    <scope>NUCLEOTIDE SEQUENCE [LARGE SCALE GENOMIC DNA]</scope>
    <source>
        <strain evidence="9 10">DSM 43925</strain>
    </source>
</reference>
<feature type="transmembrane region" description="Helical" evidence="7">
    <location>
        <begin position="25"/>
        <end position="49"/>
    </location>
</feature>
<dbReference type="InterPro" id="IPR036259">
    <property type="entry name" value="MFS_trans_sf"/>
</dbReference>
<dbReference type="Proteomes" id="UP000284824">
    <property type="component" value="Unassembled WGS sequence"/>
</dbReference>
<feature type="transmembrane region" description="Helical" evidence="7">
    <location>
        <begin position="61"/>
        <end position="80"/>
    </location>
</feature>
<comment type="subcellular location">
    <subcellularLocation>
        <location evidence="1">Cell membrane</location>
        <topology evidence="1">Multi-pass membrane protein</topology>
    </subcellularLocation>
</comment>
<evidence type="ECO:0000256" key="5">
    <source>
        <dbReference type="ARBA" id="ARBA00022989"/>
    </source>
</evidence>